<sequence>MCDHDVENNLPSSYPSANTSAFTNVTSTSDNIEDTARHHGQAQLTEDSMAPPDTINSDADRLRPDQLGFSDFGFTPLPLTALPLNEPGHVRKVSGKRDARAVLNDVAHLFGTMDDEGRAKFVVDIGRIVGWQENEERTQYASTENKEEMEESTH</sequence>
<feature type="region of interest" description="Disordered" evidence="1">
    <location>
        <begin position="38"/>
        <end position="67"/>
    </location>
</feature>
<name>A0A517LGW9_9PEZI</name>
<protein>
    <submittedName>
        <fullName evidence="2">Uncharacterized protein</fullName>
    </submittedName>
</protein>
<reference evidence="2 3" key="1">
    <citation type="submission" date="2019-07" db="EMBL/GenBank/DDBJ databases">
        <title>Finished genome of Venturia effusa.</title>
        <authorList>
            <person name="Young C.A."/>
            <person name="Cox M.P."/>
            <person name="Ganley A.R.D."/>
            <person name="David W.J."/>
        </authorList>
    </citation>
    <scope>NUCLEOTIDE SEQUENCE [LARGE SCALE GENOMIC DNA]</scope>
    <source>
        <strain evidence="3">albino</strain>
    </source>
</reference>
<feature type="region of interest" description="Disordered" evidence="1">
    <location>
        <begin position="1"/>
        <end position="24"/>
    </location>
</feature>
<dbReference type="Proteomes" id="UP000316270">
    <property type="component" value="Chromosome 12"/>
</dbReference>
<gene>
    <name evidence="2" type="ORF">FKW77_003581</name>
</gene>
<dbReference type="EMBL" id="CP042196">
    <property type="protein sequence ID" value="QDS74880.1"/>
    <property type="molecule type" value="Genomic_DNA"/>
</dbReference>
<organism evidence="2 3">
    <name type="scientific">Venturia effusa</name>
    <dbReference type="NCBI Taxonomy" id="50376"/>
    <lineage>
        <taxon>Eukaryota</taxon>
        <taxon>Fungi</taxon>
        <taxon>Dikarya</taxon>
        <taxon>Ascomycota</taxon>
        <taxon>Pezizomycotina</taxon>
        <taxon>Dothideomycetes</taxon>
        <taxon>Pleosporomycetidae</taxon>
        <taxon>Venturiales</taxon>
        <taxon>Venturiaceae</taxon>
        <taxon>Venturia</taxon>
    </lineage>
</organism>
<evidence type="ECO:0000313" key="3">
    <source>
        <dbReference type="Proteomes" id="UP000316270"/>
    </source>
</evidence>
<dbReference type="AlphaFoldDB" id="A0A517LGW9"/>
<evidence type="ECO:0000256" key="1">
    <source>
        <dbReference type="SAM" id="MobiDB-lite"/>
    </source>
</evidence>
<feature type="region of interest" description="Disordered" evidence="1">
    <location>
        <begin position="134"/>
        <end position="154"/>
    </location>
</feature>
<feature type="compositionally biased region" description="Polar residues" evidence="1">
    <location>
        <begin position="9"/>
        <end position="24"/>
    </location>
</feature>
<accession>A0A517LGW9</accession>
<proteinExistence type="predicted"/>
<evidence type="ECO:0000313" key="2">
    <source>
        <dbReference type="EMBL" id="QDS74880.1"/>
    </source>
</evidence>
<keyword evidence="3" id="KW-1185">Reference proteome</keyword>